<feature type="domain" description="NIF system FeS cluster assembly NifU N-terminal" evidence="1">
    <location>
        <begin position="10"/>
        <end position="91"/>
    </location>
</feature>
<dbReference type="CDD" id="cd06664">
    <property type="entry name" value="IscU_like"/>
    <property type="match status" value="1"/>
</dbReference>
<gene>
    <name evidence="2" type="ORF">LDX50_01340</name>
</gene>
<proteinExistence type="predicted"/>
<dbReference type="AlphaFoldDB" id="A0A9X1HJZ5"/>
<evidence type="ECO:0000313" key="2">
    <source>
        <dbReference type="EMBL" id="MCA6073485.1"/>
    </source>
</evidence>
<keyword evidence="3" id="KW-1185">Reference proteome</keyword>
<dbReference type="Proteomes" id="UP001139409">
    <property type="component" value="Unassembled WGS sequence"/>
</dbReference>
<evidence type="ECO:0000313" key="3">
    <source>
        <dbReference type="Proteomes" id="UP001139409"/>
    </source>
</evidence>
<dbReference type="EMBL" id="JAIXNE010000001">
    <property type="protein sequence ID" value="MCA6073485.1"/>
    <property type="molecule type" value="Genomic_DNA"/>
</dbReference>
<reference evidence="2" key="1">
    <citation type="submission" date="2021-09" db="EMBL/GenBank/DDBJ databases">
        <title>Fulvivirga sp. isolated from coastal sediment.</title>
        <authorList>
            <person name="Yu H."/>
        </authorList>
    </citation>
    <scope>NUCLEOTIDE SEQUENCE</scope>
    <source>
        <strain evidence="2">1062</strain>
    </source>
</reference>
<dbReference type="Gene3D" id="3.90.1010.10">
    <property type="match status" value="1"/>
</dbReference>
<name>A0A9X1HJZ5_9BACT</name>
<dbReference type="SUPFAM" id="SSF82649">
    <property type="entry name" value="SufE/NifU"/>
    <property type="match status" value="1"/>
</dbReference>
<dbReference type="GO" id="GO:0016226">
    <property type="term" value="P:iron-sulfur cluster assembly"/>
    <property type="evidence" value="ECO:0007669"/>
    <property type="project" value="InterPro"/>
</dbReference>
<accession>A0A9X1HJZ5</accession>
<dbReference type="GO" id="GO:0005506">
    <property type="term" value="F:iron ion binding"/>
    <property type="evidence" value="ECO:0007669"/>
    <property type="project" value="InterPro"/>
</dbReference>
<comment type="caution">
    <text evidence="2">The sequence shown here is derived from an EMBL/GenBank/DDBJ whole genome shotgun (WGS) entry which is preliminary data.</text>
</comment>
<dbReference type="RefSeq" id="WP_225696601.1">
    <property type="nucleotide sequence ID" value="NZ_JAIXNE010000001.1"/>
</dbReference>
<evidence type="ECO:0000259" key="1">
    <source>
        <dbReference type="Pfam" id="PF01592"/>
    </source>
</evidence>
<dbReference type="InterPro" id="IPR002871">
    <property type="entry name" value="NIF_FeS_clus_asmbl_NifU_N"/>
</dbReference>
<dbReference type="Pfam" id="PF01592">
    <property type="entry name" value="NifU_N"/>
    <property type="match status" value="1"/>
</dbReference>
<dbReference type="GO" id="GO:0051536">
    <property type="term" value="F:iron-sulfur cluster binding"/>
    <property type="evidence" value="ECO:0007669"/>
    <property type="project" value="InterPro"/>
</dbReference>
<organism evidence="2 3">
    <name type="scientific">Fulvivirga sedimenti</name>
    <dbReference type="NCBI Taxonomy" id="2879465"/>
    <lineage>
        <taxon>Bacteria</taxon>
        <taxon>Pseudomonadati</taxon>
        <taxon>Bacteroidota</taxon>
        <taxon>Cytophagia</taxon>
        <taxon>Cytophagales</taxon>
        <taxon>Fulvivirgaceae</taxon>
        <taxon>Fulvivirga</taxon>
    </lineage>
</organism>
<sequence>MNSEELKKLYNEVVMCHQKSPHHFEERADLDPMLASNPLCGDKFNLYIDSIGHKVNYAGFYGIGCALSKASTSILMQNIENQDIETVRNLCRDFLSATSGESDLEWEDPEIKMLVELKNHGGRMDCIRLSWKSLLEELEK</sequence>
<protein>
    <submittedName>
        <fullName evidence="2">Iron-sulfur cluster assembly scaffold protein</fullName>
    </submittedName>
</protein>